<accession>A0ABM6QL96</accession>
<comment type="similarity">
    <text evidence="1">In the C-terminal section; belongs to the transposase 35 family.</text>
</comment>
<evidence type="ECO:0000256" key="4">
    <source>
        <dbReference type="ARBA" id="ARBA00023125"/>
    </source>
</evidence>
<dbReference type="NCBIfam" id="TIGR01766">
    <property type="entry name" value="IS200/IS605 family accessory protein TnpB-like domain"/>
    <property type="match status" value="1"/>
</dbReference>
<dbReference type="RefSeq" id="WP_119877565.1">
    <property type="nucleotide sequence ID" value="NZ_CP025074.1"/>
</dbReference>
<feature type="domain" description="Probable transposase IS891/IS1136/IS1341" evidence="6">
    <location>
        <begin position="165"/>
        <end position="283"/>
    </location>
</feature>
<dbReference type="NCBIfam" id="NF040570">
    <property type="entry name" value="guided_TnpB"/>
    <property type="match status" value="1"/>
</dbReference>
<feature type="domain" description="Cas12f1-like TNB" evidence="7">
    <location>
        <begin position="305"/>
        <end position="367"/>
    </location>
</feature>
<dbReference type="Pfam" id="PF07282">
    <property type="entry name" value="Cas12f1-like_TNB"/>
    <property type="match status" value="1"/>
</dbReference>
<evidence type="ECO:0000256" key="3">
    <source>
        <dbReference type="ARBA" id="ARBA00022578"/>
    </source>
</evidence>
<dbReference type="InterPro" id="IPR051399">
    <property type="entry name" value="RNA-guided_DNA_endo/Transpos"/>
</dbReference>
<sequence length="390" mass="45177">MYRTVKTSFSANKETIEKLSHIRRICGVIWNDCVQLARYYYRLGNHWITQTELQKELKGKYPIHSQTIQAVAHKFLQARDSAKEARKSDKNIRFPYKMKKTFNPKWVDQAFSIEKNTLYLSLGNTKGPDGKRLPKLKIKLHHVPEGEVKEVELVYDRGLKFCLSYEDGKQASSSTGTNIAAVDQGEIHAISAVSENGSSIIITGRKMRSIHRLRNKKLAELQKLMSRCKKGSRKWKTYNRAKQYILSKSEAQLKDCLHKTTKEFVDWCLEQQIKHVVVGDVEGVQRNTKKKRNKNTNQKLSNWSFGKLYDYLKYKLEAKGITIEKVDESYTSQTCPVCGKRNKVKNRNYRCACGYEQHRDIHGASNILTKYLYGKMIPISIQPPTYLRIT</sequence>
<keyword evidence="5" id="KW-0233">DNA recombination</keyword>
<keyword evidence="3" id="KW-0815">Transposition</keyword>
<dbReference type="InterPro" id="IPR010095">
    <property type="entry name" value="Cas12f1-like_TNB"/>
</dbReference>
<dbReference type="EMBL" id="CP025074">
    <property type="protein sequence ID" value="AUI36078.1"/>
    <property type="molecule type" value="Genomic_DNA"/>
</dbReference>
<organism evidence="8 9">
    <name type="scientific">Bacillus caldolyticus</name>
    <dbReference type="NCBI Taxonomy" id="1394"/>
    <lineage>
        <taxon>Bacteria</taxon>
        <taxon>Bacillati</taxon>
        <taxon>Bacillota</taxon>
        <taxon>Bacilli</taxon>
        <taxon>Bacillales</taxon>
        <taxon>Anoxybacillaceae</taxon>
        <taxon>Geobacillus</taxon>
        <taxon>Geobacillus thermoleovorans group</taxon>
    </lineage>
</organism>
<gene>
    <name evidence="8" type="ORF">CWI35_05595</name>
</gene>
<dbReference type="Pfam" id="PF01385">
    <property type="entry name" value="OrfB_IS605"/>
    <property type="match status" value="1"/>
</dbReference>
<comment type="similarity">
    <text evidence="2">In the N-terminal section; belongs to the transposase 2 family.</text>
</comment>
<keyword evidence="4" id="KW-0238">DNA-binding</keyword>
<evidence type="ECO:0000256" key="2">
    <source>
        <dbReference type="ARBA" id="ARBA00011044"/>
    </source>
</evidence>
<evidence type="ECO:0000259" key="6">
    <source>
        <dbReference type="Pfam" id="PF01385"/>
    </source>
</evidence>
<evidence type="ECO:0000259" key="7">
    <source>
        <dbReference type="Pfam" id="PF07282"/>
    </source>
</evidence>
<dbReference type="InterPro" id="IPR001959">
    <property type="entry name" value="Transposase"/>
</dbReference>
<reference evidence="8 9" key="1">
    <citation type="submission" date="2018-02" db="EMBL/GenBank/DDBJ databases">
        <title>Complete genome and methylome analysis of Bacillus caldolyticus.</title>
        <authorList>
            <person name="Fomenkov A.I."/>
            <person name="Mersha F."/>
            <person name="Vincze T."/>
            <person name="Roberts R.J."/>
        </authorList>
    </citation>
    <scope>NUCLEOTIDE SEQUENCE [LARGE SCALE GENOMIC DNA]</scope>
    <source>
        <strain evidence="8 9">NEB414</strain>
    </source>
</reference>
<dbReference type="PANTHER" id="PTHR30405:SF11">
    <property type="entry name" value="RNA-GUIDED DNA ENDONUCLEASE RV2885C-RELATED"/>
    <property type="match status" value="1"/>
</dbReference>
<name>A0ABM6QL96_BACCL</name>
<protein>
    <submittedName>
        <fullName evidence="8">Transposase</fullName>
    </submittedName>
</protein>
<evidence type="ECO:0000256" key="5">
    <source>
        <dbReference type="ARBA" id="ARBA00023172"/>
    </source>
</evidence>
<evidence type="ECO:0000256" key="1">
    <source>
        <dbReference type="ARBA" id="ARBA00008761"/>
    </source>
</evidence>
<evidence type="ECO:0000313" key="8">
    <source>
        <dbReference type="EMBL" id="AUI36078.1"/>
    </source>
</evidence>
<keyword evidence="9" id="KW-1185">Reference proteome</keyword>
<dbReference type="PANTHER" id="PTHR30405">
    <property type="entry name" value="TRANSPOSASE"/>
    <property type="match status" value="1"/>
</dbReference>
<dbReference type="Proteomes" id="UP000265462">
    <property type="component" value="Chromosome"/>
</dbReference>
<proteinExistence type="inferred from homology"/>
<evidence type="ECO:0000313" key="9">
    <source>
        <dbReference type="Proteomes" id="UP000265462"/>
    </source>
</evidence>